<dbReference type="Pfam" id="PF07508">
    <property type="entry name" value="Recombinase"/>
    <property type="match status" value="1"/>
</dbReference>
<feature type="domain" description="Recombinase" evidence="2">
    <location>
        <begin position="164"/>
        <end position="308"/>
    </location>
</feature>
<protein>
    <submittedName>
        <fullName evidence="3">Recombinase</fullName>
    </submittedName>
</protein>
<dbReference type="Proteomes" id="UP000095743">
    <property type="component" value="Chromosome"/>
</dbReference>
<dbReference type="InterPro" id="IPR025378">
    <property type="entry name" value="DUF4368"/>
</dbReference>
<dbReference type="EMBL" id="CP017269">
    <property type="protein sequence ID" value="AOT68577.1"/>
    <property type="molecule type" value="Genomic_DNA"/>
</dbReference>
<dbReference type="SUPFAM" id="SSF53041">
    <property type="entry name" value="Resolvase-like"/>
    <property type="match status" value="1"/>
</dbReference>
<dbReference type="InterPro" id="IPR036162">
    <property type="entry name" value="Resolvase-like_N_sf"/>
</dbReference>
<dbReference type="InterPro" id="IPR006119">
    <property type="entry name" value="Resolv_N"/>
</dbReference>
<dbReference type="InterPro" id="IPR011109">
    <property type="entry name" value="DNA_bind_recombinase_dom"/>
</dbReference>
<organism evidence="3 4">
    <name type="scientific">Geosporobacter ferrireducens</name>
    <dbReference type="NCBI Taxonomy" id="1424294"/>
    <lineage>
        <taxon>Bacteria</taxon>
        <taxon>Bacillati</taxon>
        <taxon>Bacillota</taxon>
        <taxon>Clostridia</taxon>
        <taxon>Peptostreptococcales</taxon>
        <taxon>Thermotaleaceae</taxon>
        <taxon>Geosporobacter</taxon>
    </lineage>
</organism>
<dbReference type="OrthoDB" id="9804620at2"/>
<feature type="domain" description="Resolvase/invertase-type recombinase catalytic" evidence="1">
    <location>
        <begin position="3"/>
        <end position="156"/>
    </location>
</feature>
<accession>A0A1D8GCE1</accession>
<evidence type="ECO:0000259" key="2">
    <source>
        <dbReference type="PROSITE" id="PS51737"/>
    </source>
</evidence>
<dbReference type="PROSITE" id="PS51737">
    <property type="entry name" value="RECOMBINASE_DNA_BIND"/>
    <property type="match status" value="1"/>
</dbReference>
<dbReference type="PANTHER" id="PTHR30461:SF23">
    <property type="entry name" value="DNA RECOMBINASE-RELATED"/>
    <property type="match status" value="1"/>
</dbReference>
<dbReference type="Pfam" id="PF00239">
    <property type="entry name" value="Resolvase"/>
    <property type="match status" value="1"/>
</dbReference>
<dbReference type="Pfam" id="PF13408">
    <property type="entry name" value="Zn_ribbon_recom"/>
    <property type="match status" value="1"/>
</dbReference>
<dbReference type="SMART" id="SM00857">
    <property type="entry name" value="Resolvase"/>
    <property type="match status" value="1"/>
</dbReference>
<dbReference type="InterPro" id="IPR050639">
    <property type="entry name" value="SSR_resolvase"/>
</dbReference>
<dbReference type="InterPro" id="IPR025827">
    <property type="entry name" value="Zn_ribbon_recom_dom"/>
</dbReference>
<evidence type="ECO:0000313" key="3">
    <source>
        <dbReference type="EMBL" id="AOT68577.1"/>
    </source>
</evidence>
<dbReference type="AlphaFoldDB" id="A0A1D8GCE1"/>
<dbReference type="RefSeq" id="WP_069974153.1">
    <property type="nucleotide sequence ID" value="NZ_CP017269.1"/>
</dbReference>
<dbReference type="STRING" id="1424294.Gferi_02585"/>
<reference evidence="3 4" key="1">
    <citation type="submission" date="2016-09" db="EMBL/GenBank/DDBJ databases">
        <title>Genomic analysis reveals versatility of anaerobic energy metabolism of Geosporobacter ferrireducens IRF9 of phylum Firmicutes.</title>
        <authorList>
            <person name="Kim S.-J."/>
        </authorList>
    </citation>
    <scope>NUCLEOTIDE SEQUENCE [LARGE SCALE GENOMIC DNA]</scope>
    <source>
        <strain evidence="3 4">IRF9</strain>
    </source>
</reference>
<dbReference type="Pfam" id="PF14287">
    <property type="entry name" value="DUF4368"/>
    <property type="match status" value="1"/>
</dbReference>
<evidence type="ECO:0000259" key="1">
    <source>
        <dbReference type="PROSITE" id="PS51736"/>
    </source>
</evidence>
<dbReference type="PROSITE" id="PS51736">
    <property type="entry name" value="RECOMBINASES_3"/>
    <property type="match status" value="1"/>
</dbReference>
<keyword evidence="4" id="KW-1185">Reference proteome</keyword>
<dbReference type="GO" id="GO:0003677">
    <property type="term" value="F:DNA binding"/>
    <property type="evidence" value="ECO:0007669"/>
    <property type="project" value="InterPro"/>
</dbReference>
<proteinExistence type="predicted"/>
<name>A0A1D8GCE1_9FIRM</name>
<dbReference type="Gene3D" id="3.90.1750.20">
    <property type="entry name" value="Putative Large Serine Recombinase, Chain B, Domain 2"/>
    <property type="match status" value="1"/>
</dbReference>
<dbReference type="InterPro" id="IPR038109">
    <property type="entry name" value="DNA_bind_recomb_sf"/>
</dbReference>
<sequence length="520" mass="61478">MDKVAIYCRLSDEDKDKVNAYDESESIQNQKNLLTKYAIEKNWDIYKIYSDDDYSGMDEKRPEFNQMIVDAEQKKFDIVLCKHQSRFTRDLEMVEKYLHRKFPEWGIRFVSITDNVDTKDRGNKKARQINSLVNEWYCDDISEAVRATFKVKREDGKFIGSFAPFGYMKDKQDKNKFVIDEEAAIVVRAIFQWYLEGYGTQKIVYMLNEKGIPNPTKYKQERGLKYKNPSQTDSYGLWNKTTIRRMLRDETHIGHMVQGKREKVNYKLDVILNKPKDEWIVAKNTHEPIIEQDLFYAVQKRLNNNIRSSGEGKTHIFAGKIKCLDCKSSMNKVRSGKDYAYLRCKLYARAPASRLCTSHSIQLDKLEEIIGDKIRRYFSMTNSDTLIDRLKQNDLFCRRIGTLEKELFAVEKQIREKDNIMKSLYTDKANDMITPIQFYELNDRFIQDKEGLMKRKKSIEKAMTDIKDQLNNTEKWIEIIRKYKGFNKLTPAMVNTFIDYVEIGETDSSSEKKIIIYWNF</sequence>
<dbReference type="PANTHER" id="PTHR30461">
    <property type="entry name" value="DNA-INVERTASE FROM LAMBDOID PROPHAGE"/>
    <property type="match status" value="1"/>
</dbReference>
<dbReference type="GO" id="GO:0000150">
    <property type="term" value="F:DNA strand exchange activity"/>
    <property type="evidence" value="ECO:0007669"/>
    <property type="project" value="InterPro"/>
</dbReference>
<evidence type="ECO:0000313" key="4">
    <source>
        <dbReference type="Proteomes" id="UP000095743"/>
    </source>
</evidence>
<dbReference type="KEGG" id="gfe:Gferi_02585"/>
<dbReference type="Gene3D" id="3.40.50.1390">
    <property type="entry name" value="Resolvase, N-terminal catalytic domain"/>
    <property type="match status" value="1"/>
</dbReference>
<gene>
    <name evidence="3" type="ORF">Gferi_02585</name>
</gene>